<gene>
    <name evidence="1" type="ORF">PXEA_LOCUS34533</name>
</gene>
<protein>
    <submittedName>
        <fullName evidence="1">Uncharacterized protein</fullName>
    </submittedName>
</protein>
<evidence type="ECO:0000313" key="2">
    <source>
        <dbReference type="Proteomes" id="UP000784294"/>
    </source>
</evidence>
<proteinExistence type="predicted"/>
<sequence>MPAKRLRMYHVHGPTLEMIMPTMDSGQDAFLQKNVKTGVSKESIISVSAISNCGQLAPHLPRQKCANPFFLLCSSLAASTKGESDPARLLPVVPGVVGSSGADSSRPIRPTRQLAVSLLLPYCTRFEGRLVDLRHKRYQLLNKRIHSEVMYTFYLPHLMLSMPGSPGHTNFLSFQIVATHDTPTRYQLSTVLQTISRYKSGLVAIVIFTFCLFETTDYSD</sequence>
<comment type="caution">
    <text evidence="1">The sequence shown here is derived from an EMBL/GenBank/DDBJ whole genome shotgun (WGS) entry which is preliminary data.</text>
</comment>
<dbReference type="AlphaFoldDB" id="A0A3S5BAH8"/>
<keyword evidence="2" id="KW-1185">Reference proteome</keyword>
<dbReference type="EMBL" id="CAAALY010267813">
    <property type="protein sequence ID" value="VEL41093.1"/>
    <property type="molecule type" value="Genomic_DNA"/>
</dbReference>
<name>A0A3S5BAH8_9PLAT</name>
<accession>A0A3S5BAH8</accession>
<dbReference type="Proteomes" id="UP000784294">
    <property type="component" value="Unassembled WGS sequence"/>
</dbReference>
<reference evidence="1" key="1">
    <citation type="submission" date="2018-11" db="EMBL/GenBank/DDBJ databases">
        <authorList>
            <consortium name="Pathogen Informatics"/>
        </authorList>
    </citation>
    <scope>NUCLEOTIDE SEQUENCE</scope>
</reference>
<evidence type="ECO:0000313" key="1">
    <source>
        <dbReference type="EMBL" id="VEL41093.1"/>
    </source>
</evidence>
<organism evidence="1 2">
    <name type="scientific">Protopolystoma xenopodis</name>
    <dbReference type="NCBI Taxonomy" id="117903"/>
    <lineage>
        <taxon>Eukaryota</taxon>
        <taxon>Metazoa</taxon>
        <taxon>Spiralia</taxon>
        <taxon>Lophotrochozoa</taxon>
        <taxon>Platyhelminthes</taxon>
        <taxon>Monogenea</taxon>
        <taxon>Polyopisthocotylea</taxon>
        <taxon>Polystomatidea</taxon>
        <taxon>Polystomatidae</taxon>
        <taxon>Protopolystoma</taxon>
    </lineage>
</organism>